<dbReference type="InterPro" id="IPR038555">
    <property type="entry name" value="Zincin_1_sf"/>
</dbReference>
<dbReference type="Gene3D" id="3.30.2010.20">
    <property type="match status" value="1"/>
</dbReference>
<evidence type="ECO:0000313" key="1">
    <source>
        <dbReference type="EMBL" id="MBE3637850.1"/>
    </source>
</evidence>
<dbReference type="CDD" id="cd12952">
    <property type="entry name" value="MMP_ACEL2062"/>
    <property type="match status" value="1"/>
</dbReference>
<comment type="caution">
    <text evidence="1">The sequence shown here is derived from an EMBL/GenBank/DDBJ whole genome shotgun (WGS) entry which is preliminary data.</text>
</comment>
<dbReference type="RefSeq" id="WP_193180918.1">
    <property type="nucleotide sequence ID" value="NZ_JACVXA010000013.1"/>
</dbReference>
<dbReference type="Proteomes" id="UP000609121">
    <property type="component" value="Unassembled WGS sequence"/>
</dbReference>
<accession>A0A8J6Z7D2</accession>
<gene>
    <name evidence="1" type="ORF">ICN82_06510</name>
</gene>
<dbReference type="AlphaFoldDB" id="A0A8J6Z7D2"/>
<keyword evidence="2" id="KW-1185">Reference proteome</keyword>
<dbReference type="EMBL" id="JACVXA010000013">
    <property type="protein sequence ID" value="MBE3637850.1"/>
    <property type="molecule type" value="Genomic_DNA"/>
</dbReference>
<protein>
    <submittedName>
        <fullName evidence="1">Metallopeptidase family protein</fullName>
    </submittedName>
</protein>
<proteinExistence type="predicted"/>
<reference evidence="1" key="1">
    <citation type="submission" date="2020-09" db="EMBL/GenBank/DDBJ databases">
        <title>A novel bacterium of genus Mangrovicoccus, isolated from South China Sea.</title>
        <authorList>
            <person name="Huang H."/>
            <person name="Mo K."/>
            <person name="Hu Y."/>
        </authorList>
    </citation>
    <scope>NUCLEOTIDE SEQUENCE</scope>
    <source>
        <strain evidence="1">HB182678</strain>
    </source>
</reference>
<organism evidence="1 2">
    <name type="scientific">Mangrovicoccus algicola</name>
    <dbReference type="NCBI Taxonomy" id="2771008"/>
    <lineage>
        <taxon>Bacteria</taxon>
        <taxon>Pseudomonadati</taxon>
        <taxon>Pseudomonadota</taxon>
        <taxon>Alphaproteobacteria</taxon>
        <taxon>Rhodobacterales</taxon>
        <taxon>Paracoccaceae</taxon>
        <taxon>Mangrovicoccus</taxon>
    </lineage>
</organism>
<evidence type="ECO:0000313" key="2">
    <source>
        <dbReference type="Proteomes" id="UP000609121"/>
    </source>
</evidence>
<sequence>MSEDTESSDGFGLPPGLEEIEQIARAAFEALPEAFRAAAARVALRVEDLAPEPVLRDLQIRDPYELTGLYDGIPLTEKSVMDQPSGPDTIWLFRLAILDEWIARGDVGLEDLVAHVAVHELAHHFGWSDDDIAVIDRWWE</sequence>
<name>A0A8J6Z7D2_9RHOB</name>
<dbReference type="Pfam" id="PF06262">
    <property type="entry name" value="Zincin_1"/>
    <property type="match status" value="1"/>
</dbReference>
<dbReference type="SUPFAM" id="SSF55486">
    <property type="entry name" value="Metalloproteases ('zincins'), catalytic domain"/>
    <property type="match status" value="1"/>
</dbReference>
<dbReference type="InterPro" id="IPR010428">
    <property type="entry name" value="Zincin_1"/>
</dbReference>